<accession>A0ABQ4K8U2</accession>
<dbReference type="Pfam" id="PF03413">
    <property type="entry name" value="PepSY"/>
    <property type="match status" value="2"/>
</dbReference>
<feature type="domain" description="PepSY" evidence="2">
    <location>
        <begin position="42"/>
        <end position="99"/>
    </location>
</feature>
<dbReference type="RefSeq" id="WP_018704912.1">
    <property type="nucleotide sequence ID" value="NZ_BOQT01000008.1"/>
</dbReference>
<proteinExistence type="predicted"/>
<organism evidence="3 4">
    <name type="scientific">Siminovitchia fordii</name>
    <dbReference type="NCBI Taxonomy" id="254759"/>
    <lineage>
        <taxon>Bacteria</taxon>
        <taxon>Bacillati</taxon>
        <taxon>Bacillota</taxon>
        <taxon>Bacilli</taxon>
        <taxon>Bacillales</taxon>
        <taxon>Bacillaceae</taxon>
        <taxon>Siminovitchia</taxon>
    </lineage>
</organism>
<keyword evidence="1" id="KW-0732">Signal</keyword>
<feature type="domain" description="PepSY" evidence="2">
    <location>
        <begin position="121"/>
        <end position="175"/>
    </location>
</feature>
<dbReference type="Gene3D" id="3.10.450.40">
    <property type="match status" value="2"/>
</dbReference>
<gene>
    <name evidence="3" type="ORF">J1TS3_24170</name>
</gene>
<feature type="chain" id="PRO_5046850128" description="PepSY domain-containing protein" evidence="1">
    <location>
        <begin position="26"/>
        <end position="179"/>
    </location>
</feature>
<evidence type="ECO:0000313" key="3">
    <source>
        <dbReference type="EMBL" id="GIN21283.1"/>
    </source>
</evidence>
<protein>
    <recommendedName>
        <fullName evidence="2">PepSY domain-containing protein</fullName>
    </recommendedName>
</protein>
<dbReference type="Proteomes" id="UP000680279">
    <property type="component" value="Unassembled WGS sequence"/>
</dbReference>
<evidence type="ECO:0000256" key="1">
    <source>
        <dbReference type="SAM" id="SignalP"/>
    </source>
</evidence>
<name>A0ABQ4K8U2_9BACI</name>
<dbReference type="EMBL" id="BOQT01000008">
    <property type="protein sequence ID" value="GIN21283.1"/>
    <property type="molecule type" value="Genomic_DNA"/>
</dbReference>
<keyword evidence="4" id="KW-1185">Reference proteome</keyword>
<dbReference type="InterPro" id="IPR025711">
    <property type="entry name" value="PepSY"/>
</dbReference>
<reference evidence="3 4" key="1">
    <citation type="submission" date="2021-03" db="EMBL/GenBank/DDBJ databases">
        <title>Antimicrobial resistance genes in bacteria isolated from Japanese honey, and their potential for conferring macrolide and lincosamide resistance in the American foulbrood pathogen Paenibacillus larvae.</title>
        <authorList>
            <person name="Okamoto M."/>
            <person name="Kumagai M."/>
            <person name="Kanamori H."/>
            <person name="Takamatsu D."/>
        </authorList>
    </citation>
    <scope>NUCLEOTIDE SEQUENCE [LARGE SCALE GENOMIC DNA]</scope>
    <source>
        <strain evidence="3 4">J1TS3</strain>
    </source>
</reference>
<evidence type="ECO:0000313" key="4">
    <source>
        <dbReference type="Proteomes" id="UP000680279"/>
    </source>
</evidence>
<feature type="signal peptide" evidence="1">
    <location>
        <begin position="1"/>
        <end position="25"/>
    </location>
</feature>
<comment type="caution">
    <text evidence="3">The sequence shown here is derived from an EMBL/GenBank/DDBJ whole genome shotgun (WGS) entry which is preliminary data.</text>
</comment>
<sequence>MMKRKLLIGSIAGLFVLGGAMGAGAASKSADINSAGKTANIISTKDAEEIAINEIGGKLKSIELEKDDGHFIYDIELLQENGEDIDLDLNAVSGKIIKIDRHDDDNDDEYDRLNKSKNVTLTIDDAISTAIKDTPGKVVEAEYDEDGYYDIEMKIGQNEVEMKIDANSGKIIEKENDDD</sequence>
<evidence type="ECO:0000259" key="2">
    <source>
        <dbReference type="Pfam" id="PF03413"/>
    </source>
</evidence>